<sequence length="80" mass="8662">MSENDKSEERDPFLLRLAEAVDFTISILTADLWFVGIFLLVALLLGVSLLGLLLEVAIGAGVLAAVAVCFWLFCDLHPGE</sequence>
<feature type="transmembrane region" description="Helical" evidence="1">
    <location>
        <begin position="52"/>
        <end position="73"/>
    </location>
</feature>
<dbReference type="RefSeq" id="WP_055655495.1">
    <property type="nucleotide sequence ID" value="NZ_CP045627.1"/>
</dbReference>
<organism evidence="2 3">
    <name type="scientific">Roseibium aggregatum</name>
    <dbReference type="NCBI Taxonomy" id="187304"/>
    <lineage>
        <taxon>Bacteria</taxon>
        <taxon>Pseudomonadati</taxon>
        <taxon>Pseudomonadota</taxon>
        <taxon>Alphaproteobacteria</taxon>
        <taxon>Hyphomicrobiales</taxon>
        <taxon>Stappiaceae</taxon>
        <taxon>Roseibium</taxon>
    </lineage>
</organism>
<keyword evidence="1" id="KW-1133">Transmembrane helix</keyword>
<dbReference type="EMBL" id="CXST01000001">
    <property type="protein sequence ID" value="CTQ43395.1"/>
    <property type="molecule type" value="Genomic_DNA"/>
</dbReference>
<feature type="transmembrane region" description="Helical" evidence="1">
    <location>
        <begin position="20"/>
        <end position="45"/>
    </location>
</feature>
<keyword evidence="3" id="KW-1185">Reference proteome</keyword>
<keyword evidence="1" id="KW-0812">Transmembrane</keyword>
<evidence type="ECO:0000313" key="2">
    <source>
        <dbReference type="EMBL" id="CTQ43395.1"/>
    </source>
</evidence>
<accession>A0A0M6XZV7</accession>
<gene>
    <name evidence="2" type="ORF">LAL4801_01833</name>
</gene>
<evidence type="ECO:0000313" key="3">
    <source>
        <dbReference type="Proteomes" id="UP000048926"/>
    </source>
</evidence>
<dbReference type="Proteomes" id="UP000048926">
    <property type="component" value="Unassembled WGS sequence"/>
</dbReference>
<name>A0A0M6XZV7_9HYPH</name>
<evidence type="ECO:0000256" key="1">
    <source>
        <dbReference type="SAM" id="Phobius"/>
    </source>
</evidence>
<reference evidence="3" key="1">
    <citation type="submission" date="2015-07" db="EMBL/GenBank/DDBJ databases">
        <authorList>
            <person name="Rodrigo-Torres Lidia"/>
            <person name="Arahal R.David."/>
        </authorList>
    </citation>
    <scope>NUCLEOTIDE SEQUENCE [LARGE SCALE GENOMIC DNA]</scope>
    <source>
        <strain evidence="3">CECT 4801</strain>
    </source>
</reference>
<keyword evidence="1" id="KW-0472">Membrane</keyword>
<dbReference type="AlphaFoldDB" id="A0A0M6XZV7"/>
<proteinExistence type="predicted"/>
<protein>
    <submittedName>
        <fullName evidence="2">Uncharacterized protein</fullName>
    </submittedName>
</protein>
<dbReference type="OrthoDB" id="9989364at2"/>